<comment type="caution">
    <text evidence="2">The sequence shown here is derived from an EMBL/GenBank/DDBJ whole genome shotgun (WGS) entry which is preliminary data.</text>
</comment>
<dbReference type="Gene3D" id="3.40.1400.10">
    <property type="entry name" value="Sugar-phosphate isomerase, RpiB/LacA/LacB"/>
    <property type="match status" value="1"/>
</dbReference>
<dbReference type="PANTHER" id="PTHR30345:SF0">
    <property type="entry name" value="DNA DAMAGE-REPAIR_TOLERATION PROTEIN DRT102"/>
    <property type="match status" value="1"/>
</dbReference>
<dbReference type="PANTHER" id="PTHR30345">
    <property type="entry name" value="RIBOSE-5-PHOSPHATE ISOMERASE B"/>
    <property type="match status" value="1"/>
</dbReference>
<proteinExistence type="inferred from homology"/>
<evidence type="ECO:0008006" key="4">
    <source>
        <dbReference type="Google" id="ProtNLM"/>
    </source>
</evidence>
<dbReference type="SUPFAM" id="SSF89623">
    <property type="entry name" value="Ribose/Galactose isomerase RpiB/AlsB"/>
    <property type="match status" value="1"/>
</dbReference>
<dbReference type="Proteomes" id="UP000176863">
    <property type="component" value="Unassembled WGS sequence"/>
</dbReference>
<reference evidence="2 3" key="1">
    <citation type="journal article" date="2016" name="Nat. Commun.">
        <title>Thousands of microbial genomes shed light on interconnected biogeochemical processes in an aquifer system.</title>
        <authorList>
            <person name="Anantharaman K."/>
            <person name="Brown C.T."/>
            <person name="Hug L.A."/>
            <person name="Sharon I."/>
            <person name="Castelle C.J."/>
            <person name="Probst A.J."/>
            <person name="Thomas B.C."/>
            <person name="Singh A."/>
            <person name="Wilkins M.J."/>
            <person name="Karaoz U."/>
            <person name="Brodie E.L."/>
            <person name="Williams K.H."/>
            <person name="Hubbard S.S."/>
            <person name="Banfield J.F."/>
        </authorList>
    </citation>
    <scope>NUCLEOTIDE SEQUENCE [LARGE SCALE GENOMIC DNA]</scope>
</reference>
<dbReference type="STRING" id="1798480.A2851_02175"/>
<evidence type="ECO:0000313" key="3">
    <source>
        <dbReference type="Proteomes" id="UP000176863"/>
    </source>
</evidence>
<organism evidence="2 3">
    <name type="scientific">Candidatus Kaiserbacteria bacterium RIFCSPHIGHO2_01_FULL_53_29</name>
    <dbReference type="NCBI Taxonomy" id="1798480"/>
    <lineage>
        <taxon>Bacteria</taxon>
        <taxon>Candidatus Kaiseribacteriota</taxon>
    </lineage>
</organism>
<dbReference type="GO" id="GO:0019316">
    <property type="term" value="P:D-allose catabolic process"/>
    <property type="evidence" value="ECO:0007669"/>
    <property type="project" value="TreeGrafter"/>
</dbReference>
<dbReference type="InterPro" id="IPR003500">
    <property type="entry name" value="RpiB_LacA_LacB"/>
</dbReference>
<dbReference type="GO" id="GO:0004751">
    <property type="term" value="F:ribose-5-phosphate isomerase activity"/>
    <property type="evidence" value="ECO:0007669"/>
    <property type="project" value="TreeGrafter"/>
</dbReference>
<dbReference type="GO" id="GO:0009052">
    <property type="term" value="P:pentose-phosphate shunt, non-oxidative branch"/>
    <property type="evidence" value="ECO:0007669"/>
    <property type="project" value="TreeGrafter"/>
</dbReference>
<dbReference type="NCBIfam" id="TIGR00689">
    <property type="entry name" value="rpiB_lacA_lacB"/>
    <property type="match status" value="1"/>
</dbReference>
<protein>
    <recommendedName>
        <fullName evidence="4">Ribose-5-phosphate isomerase</fullName>
    </recommendedName>
</protein>
<accession>A0A1F6CXW2</accession>
<comment type="similarity">
    <text evidence="1">Belongs to the LacAB/RpiB family.</text>
</comment>
<dbReference type="AlphaFoldDB" id="A0A1F6CXW2"/>
<sequence length="163" mass="17568">MKIYFASDHAGYELKAALMKDVEIRGHEAHDCGALQYDKDDDYPAFVAKAARLLSQDVANGLDSRAVVIGASGQGEAMVANRFKGVRCALYYGSPGKKQTDMSGEELDILSSTRAHNDANCLSLGARFLTGEESASAVAAWLSAPFSGLERHARRIKQIDEVA</sequence>
<dbReference type="PIRSF" id="PIRSF005384">
    <property type="entry name" value="RpiB_LacA_B"/>
    <property type="match status" value="1"/>
</dbReference>
<name>A0A1F6CXW2_9BACT</name>
<evidence type="ECO:0000313" key="2">
    <source>
        <dbReference type="EMBL" id="OGG53672.1"/>
    </source>
</evidence>
<evidence type="ECO:0000256" key="1">
    <source>
        <dbReference type="ARBA" id="ARBA00008754"/>
    </source>
</evidence>
<dbReference type="Pfam" id="PF02502">
    <property type="entry name" value="LacAB_rpiB"/>
    <property type="match status" value="1"/>
</dbReference>
<dbReference type="EMBL" id="MFKT01000009">
    <property type="protein sequence ID" value="OGG53672.1"/>
    <property type="molecule type" value="Genomic_DNA"/>
</dbReference>
<gene>
    <name evidence="2" type="ORF">A2851_02175</name>
</gene>
<dbReference type="InterPro" id="IPR036569">
    <property type="entry name" value="RpiB_LacA_LacB_sf"/>
</dbReference>